<dbReference type="EMBL" id="JARKIB010000155">
    <property type="protein sequence ID" value="KAJ7731042.1"/>
    <property type="molecule type" value="Genomic_DNA"/>
</dbReference>
<protein>
    <submittedName>
        <fullName evidence="1">Uncharacterized protein</fullName>
    </submittedName>
</protein>
<dbReference type="Proteomes" id="UP001215598">
    <property type="component" value="Unassembled WGS sequence"/>
</dbReference>
<name>A0AAD7HZU3_9AGAR</name>
<evidence type="ECO:0000313" key="1">
    <source>
        <dbReference type="EMBL" id="KAJ7731042.1"/>
    </source>
</evidence>
<evidence type="ECO:0000313" key="2">
    <source>
        <dbReference type="Proteomes" id="UP001215598"/>
    </source>
</evidence>
<gene>
    <name evidence="1" type="ORF">B0H16DRAFT_1469288</name>
</gene>
<dbReference type="AlphaFoldDB" id="A0AAD7HZU3"/>
<comment type="caution">
    <text evidence="1">The sequence shown here is derived from an EMBL/GenBank/DDBJ whole genome shotgun (WGS) entry which is preliminary data.</text>
</comment>
<reference evidence="1" key="1">
    <citation type="submission" date="2023-03" db="EMBL/GenBank/DDBJ databases">
        <title>Massive genome expansion in bonnet fungi (Mycena s.s.) driven by repeated elements and novel gene families across ecological guilds.</title>
        <authorList>
            <consortium name="Lawrence Berkeley National Laboratory"/>
            <person name="Harder C.B."/>
            <person name="Miyauchi S."/>
            <person name="Viragh M."/>
            <person name="Kuo A."/>
            <person name="Thoen E."/>
            <person name="Andreopoulos B."/>
            <person name="Lu D."/>
            <person name="Skrede I."/>
            <person name="Drula E."/>
            <person name="Henrissat B."/>
            <person name="Morin E."/>
            <person name="Kohler A."/>
            <person name="Barry K."/>
            <person name="LaButti K."/>
            <person name="Morin E."/>
            <person name="Salamov A."/>
            <person name="Lipzen A."/>
            <person name="Mereny Z."/>
            <person name="Hegedus B."/>
            <person name="Baldrian P."/>
            <person name="Stursova M."/>
            <person name="Weitz H."/>
            <person name="Taylor A."/>
            <person name="Grigoriev I.V."/>
            <person name="Nagy L.G."/>
            <person name="Martin F."/>
            <person name="Kauserud H."/>
        </authorList>
    </citation>
    <scope>NUCLEOTIDE SEQUENCE</scope>
    <source>
        <strain evidence="1">CBHHK182m</strain>
    </source>
</reference>
<organism evidence="1 2">
    <name type="scientific">Mycena metata</name>
    <dbReference type="NCBI Taxonomy" id="1033252"/>
    <lineage>
        <taxon>Eukaryota</taxon>
        <taxon>Fungi</taxon>
        <taxon>Dikarya</taxon>
        <taxon>Basidiomycota</taxon>
        <taxon>Agaricomycotina</taxon>
        <taxon>Agaricomycetes</taxon>
        <taxon>Agaricomycetidae</taxon>
        <taxon>Agaricales</taxon>
        <taxon>Marasmiineae</taxon>
        <taxon>Mycenaceae</taxon>
        <taxon>Mycena</taxon>
    </lineage>
</organism>
<sequence>MYEVATARGSGYADTYESASLLGIGRRWRGAGRSGQRDVHGAAGGRERVVVRCLEDGKVMEGKGGLAVVRVIWWEWDLRGGTVLCGRGAGRMRCAGRRGRGAVMGMHRGVRWVLTVDGMRLKLVDIPPESWKHIGLLRCFFVRGKDAYDGDGALQTARTNVPCVGVGYTHVRPPGLRVGVRRRRMRELGAAVVGASVPGCELWTMVRTQRVWVVWPGPPGDGIQGGRCMYGFLVPGRLRALYRG</sequence>
<accession>A0AAD7HZU3</accession>
<keyword evidence="2" id="KW-1185">Reference proteome</keyword>
<proteinExistence type="predicted"/>